<dbReference type="Gene3D" id="1.10.1660.10">
    <property type="match status" value="1"/>
</dbReference>
<keyword evidence="3" id="KW-0804">Transcription</keyword>
<evidence type="ECO:0000256" key="3">
    <source>
        <dbReference type="ARBA" id="ARBA00023163"/>
    </source>
</evidence>
<dbReference type="Pfam" id="PF13411">
    <property type="entry name" value="MerR_1"/>
    <property type="match status" value="1"/>
</dbReference>
<keyword evidence="2" id="KW-0238">DNA-binding</keyword>
<accession>A0A6J5BIL6</accession>
<evidence type="ECO:0000313" key="5">
    <source>
        <dbReference type="EMBL" id="CAB3706988.1"/>
    </source>
</evidence>
<dbReference type="PANTHER" id="PTHR30204:SF94">
    <property type="entry name" value="HEAVY METAL-DEPENDENT TRANSCRIPTIONAL REGULATOR HI_0293-RELATED"/>
    <property type="match status" value="1"/>
</dbReference>
<evidence type="ECO:0000256" key="2">
    <source>
        <dbReference type="ARBA" id="ARBA00023125"/>
    </source>
</evidence>
<dbReference type="GO" id="GO:0003677">
    <property type="term" value="F:DNA binding"/>
    <property type="evidence" value="ECO:0007669"/>
    <property type="project" value="UniProtKB-KW"/>
</dbReference>
<gene>
    <name evidence="5" type="ORF">LMG24238_03954</name>
</gene>
<dbReference type="SMART" id="SM00422">
    <property type="entry name" value="HTH_MERR"/>
    <property type="match status" value="1"/>
</dbReference>
<dbReference type="InterPro" id="IPR000551">
    <property type="entry name" value="MerR-type_HTH_dom"/>
</dbReference>
<dbReference type="PANTHER" id="PTHR30204">
    <property type="entry name" value="REDOX-CYCLING DRUG-SENSING TRANSCRIPTIONAL ACTIVATOR SOXR"/>
    <property type="match status" value="1"/>
</dbReference>
<dbReference type="SUPFAM" id="SSF46955">
    <property type="entry name" value="Putative DNA-binding domain"/>
    <property type="match status" value="1"/>
</dbReference>
<reference evidence="5 6" key="1">
    <citation type="submission" date="2020-04" db="EMBL/GenBank/DDBJ databases">
        <authorList>
            <person name="De Canck E."/>
        </authorList>
    </citation>
    <scope>NUCLEOTIDE SEQUENCE [LARGE SCALE GENOMIC DNA]</scope>
    <source>
        <strain evidence="5 6">LMG 24238</strain>
    </source>
</reference>
<proteinExistence type="predicted"/>
<dbReference type="GO" id="GO:0003700">
    <property type="term" value="F:DNA-binding transcription factor activity"/>
    <property type="evidence" value="ECO:0007669"/>
    <property type="project" value="InterPro"/>
</dbReference>
<keyword evidence="6" id="KW-1185">Reference proteome</keyword>
<organism evidence="5 6">
    <name type="scientific">Paraburkholderia sediminicola</name>
    <dbReference type="NCBI Taxonomy" id="458836"/>
    <lineage>
        <taxon>Bacteria</taxon>
        <taxon>Pseudomonadati</taxon>
        <taxon>Pseudomonadota</taxon>
        <taxon>Betaproteobacteria</taxon>
        <taxon>Burkholderiales</taxon>
        <taxon>Burkholderiaceae</taxon>
        <taxon>Paraburkholderia</taxon>
    </lineage>
</organism>
<dbReference type="PRINTS" id="PR00040">
    <property type="entry name" value="HTHMERR"/>
</dbReference>
<sequence>MRIGELAERSGLTASRIRFYEASGLISAVQRTANGYRDYPPEVASILAIIDSAQRAGFSLDQIRHLLPVNKGTWNHGELVDTLRRKVADIEAMQKRLRQNRASLLIAIDSIEKRPMDLSCTERAKWVMGKLAENGVVPKPKAKRSTLKGNGRA</sequence>
<evidence type="ECO:0000256" key="1">
    <source>
        <dbReference type="ARBA" id="ARBA00023015"/>
    </source>
</evidence>
<name>A0A6J5BIL6_9BURK</name>
<dbReference type="PROSITE" id="PS50937">
    <property type="entry name" value="HTH_MERR_2"/>
    <property type="match status" value="1"/>
</dbReference>
<protein>
    <recommendedName>
        <fullName evidence="4">HTH merR-type domain-containing protein</fullName>
    </recommendedName>
</protein>
<evidence type="ECO:0000259" key="4">
    <source>
        <dbReference type="PROSITE" id="PS50937"/>
    </source>
</evidence>
<dbReference type="InterPro" id="IPR009061">
    <property type="entry name" value="DNA-bd_dom_put_sf"/>
</dbReference>
<dbReference type="AlphaFoldDB" id="A0A6J5BIL6"/>
<dbReference type="GeneID" id="97042560"/>
<dbReference type="RefSeq" id="WP_175051961.1">
    <property type="nucleotide sequence ID" value="NZ_CADIKC010000005.1"/>
</dbReference>
<dbReference type="Proteomes" id="UP000494255">
    <property type="component" value="Unassembled WGS sequence"/>
</dbReference>
<dbReference type="EMBL" id="CADIKC010000005">
    <property type="protein sequence ID" value="CAB3706988.1"/>
    <property type="molecule type" value="Genomic_DNA"/>
</dbReference>
<dbReference type="InterPro" id="IPR047057">
    <property type="entry name" value="MerR_fam"/>
</dbReference>
<evidence type="ECO:0000313" key="6">
    <source>
        <dbReference type="Proteomes" id="UP000494255"/>
    </source>
</evidence>
<keyword evidence="1" id="KW-0805">Transcription regulation</keyword>
<dbReference type="PROSITE" id="PS00552">
    <property type="entry name" value="HTH_MERR_1"/>
    <property type="match status" value="1"/>
</dbReference>
<feature type="domain" description="HTH merR-type" evidence="4">
    <location>
        <begin position="1"/>
        <end position="69"/>
    </location>
</feature>